<dbReference type="AlphaFoldDB" id="A0A6B0VCL0"/>
<keyword evidence="1" id="KW-0175">Coiled coil</keyword>
<keyword evidence="3" id="KW-0808">Transferase</keyword>
<feature type="compositionally biased region" description="Basic and acidic residues" evidence="2">
    <location>
        <begin position="323"/>
        <end position="337"/>
    </location>
</feature>
<dbReference type="EMBL" id="GIFC01017934">
    <property type="protein sequence ID" value="MXV00018.1"/>
    <property type="molecule type" value="Transcribed_RNA"/>
</dbReference>
<feature type="compositionally biased region" description="Polar residues" evidence="2">
    <location>
        <begin position="269"/>
        <end position="282"/>
    </location>
</feature>
<feature type="compositionally biased region" description="Basic and acidic residues" evidence="2">
    <location>
        <begin position="402"/>
        <end position="416"/>
    </location>
</feature>
<proteinExistence type="predicted"/>
<feature type="coiled-coil region" evidence="1">
    <location>
        <begin position="41"/>
        <end position="68"/>
    </location>
</feature>
<feature type="compositionally biased region" description="Basic and acidic residues" evidence="2">
    <location>
        <begin position="191"/>
        <end position="203"/>
    </location>
</feature>
<evidence type="ECO:0000256" key="2">
    <source>
        <dbReference type="SAM" id="MobiDB-lite"/>
    </source>
</evidence>
<evidence type="ECO:0000313" key="3">
    <source>
        <dbReference type="EMBL" id="MXV00018.1"/>
    </source>
</evidence>
<sequence>MDLETLRVPELVHVCTELGIDLGQAKRKPHIIKLIRAAEISEEELLECVELKREKEFLEKDKEERESKGRARNLAQKRLELDALRQEVLSRRRKVVVEVTDSKYLAATFPHWFTYEGDPKPREKDLVSREERAVAPSGAITRQVAAETVGQKGKVEEEESDLTDDQGLRADGTTDAVPHNANSKLKALEAGGDRDPAKEREEASQASDVCFLGDKDKASMVTPPQKSIQLKESSVEKSADREAEQELGRPGRHPWNSEIKPRLDKRDQSQGCSEKASCSSHPSGKKEQKREQRRVCVLRPAPYDSAQQRQQRRDASSQKQKSSRPERGKRGGTHPKDPSAGGGCKSKGSKGSTEKTKLNKQGGLRQRRSRRRRWVFRSGPNASDRDRRLGARNSRKSSSRPGESKRQDTYPKEPSIHSRNASNRPRGDTRKSTLEAKTARQSRSDENRSCEGSPSGRKSGVKPSHSSRASAARREDNRQNAGALLDSCTISTKYPVLGSPLKLRREIKSGAEIKFELSDCGFEKTVESGDQGFSCESGTENRLGVG</sequence>
<reference evidence="3" key="1">
    <citation type="submission" date="2019-12" db="EMBL/GenBank/DDBJ databases">
        <title>An insight into the sialome of adult female Ixodes ricinus ticks feeding for 6 days.</title>
        <authorList>
            <person name="Perner J."/>
            <person name="Ribeiro J.M.C."/>
        </authorList>
    </citation>
    <scope>NUCLEOTIDE SEQUENCE</scope>
    <source>
        <strain evidence="3">Semi-engorged</strain>
        <tissue evidence="3">Salivary glands</tissue>
    </source>
</reference>
<feature type="compositionally biased region" description="Basic and acidic residues" evidence="2">
    <location>
        <begin position="425"/>
        <end position="449"/>
    </location>
</feature>
<feature type="compositionally biased region" description="Polar residues" evidence="2">
    <location>
        <begin position="222"/>
        <end position="232"/>
    </location>
</feature>
<organism evidence="3">
    <name type="scientific">Ixodes ricinus</name>
    <name type="common">Common tick</name>
    <name type="synonym">Acarus ricinus</name>
    <dbReference type="NCBI Taxonomy" id="34613"/>
    <lineage>
        <taxon>Eukaryota</taxon>
        <taxon>Metazoa</taxon>
        <taxon>Ecdysozoa</taxon>
        <taxon>Arthropoda</taxon>
        <taxon>Chelicerata</taxon>
        <taxon>Arachnida</taxon>
        <taxon>Acari</taxon>
        <taxon>Parasitiformes</taxon>
        <taxon>Ixodida</taxon>
        <taxon>Ixodoidea</taxon>
        <taxon>Ixodidae</taxon>
        <taxon>Ixodinae</taxon>
        <taxon>Ixodes</taxon>
    </lineage>
</organism>
<name>A0A6B0VCL0_IXORI</name>
<feature type="compositionally biased region" description="Basic and acidic residues" evidence="2">
    <location>
        <begin position="284"/>
        <end position="294"/>
    </location>
</feature>
<accession>A0A6B0VCL0</accession>
<keyword evidence="3" id="KW-0723">Serine/threonine-protein kinase</keyword>
<feature type="compositionally biased region" description="Basic and acidic residues" evidence="2">
    <location>
        <begin position="117"/>
        <end position="133"/>
    </location>
</feature>
<feature type="region of interest" description="Disordered" evidence="2">
    <location>
        <begin position="527"/>
        <end position="546"/>
    </location>
</feature>
<keyword evidence="3" id="KW-0418">Kinase</keyword>
<evidence type="ECO:0000256" key="1">
    <source>
        <dbReference type="SAM" id="Coils"/>
    </source>
</evidence>
<feature type="region of interest" description="Disordered" evidence="2">
    <location>
        <begin position="117"/>
        <end position="480"/>
    </location>
</feature>
<feature type="compositionally biased region" description="Basic and acidic residues" evidence="2">
    <location>
        <begin position="259"/>
        <end position="268"/>
    </location>
</feature>
<dbReference type="GO" id="GO:0004674">
    <property type="term" value="F:protein serine/threonine kinase activity"/>
    <property type="evidence" value="ECO:0007669"/>
    <property type="project" value="UniProtKB-KW"/>
</dbReference>
<feature type="compositionally biased region" description="Basic residues" evidence="2">
    <location>
        <begin position="365"/>
        <end position="375"/>
    </location>
</feature>
<protein>
    <submittedName>
        <fullName evidence="3">Putative non-specific serine/threonine protein kinase</fullName>
    </submittedName>
</protein>
<feature type="compositionally biased region" description="Basic and acidic residues" evidence="2">
    <location>
        <begin position="233"/>
        <end position="249"/>
    </location>
</feature>